<gene>
    <name evidence="7" type="ORF">N658DRAFT_459306</name>
</gene>
<evidence type="ECO:0000256" key="1">
    <source>
        <dbReference type="ARBA" id="ARBA00022617"/>
    </source>
</evidence>
<dbReference type="InterPro" id="IPR001199">
    <property type="entry name" value="Cyt_B5-like_heme/steroid-bd"/>
</dbReference>
<reference evidence="7" key="2">
    <citation type="submission" date="2023-05" db="EMBL/GenBank/DDBJ databases">
        <authorList>
            <consortium name="Lawrence Berkeley National Laboratory"/>
            <person name="Steindorff A."/>
            <person name="Hensen N."/>
            <person name="Bonometti L."/>
            <person name="Westerberg I."/>
            <person name="Brannstrom I.O."/>
            <person name="Guillou S."/>
            <person name="Cros-Aarteil S."/>
            <person name="Calhoun S."/>
            <person name="Haridas S."/>
            <person name="Kuo A."/>
            <person name="Mondo S."/>
            <person name="Pangilinan J."/>
            <person name="Riley R."/>
            <person name="Labutti K."/>
            <person name="Andreopoulos B."/>
            <person name="Lipzen A."/>
            <person name="Chen C."/>
            <person name="Yanf M."/>
            <person name="Daum C."/>
            <person name="Ng V."/>
            <person name="Clum A."/>
            <person name="Ohm R."/>
            <person name="Martin F."/>
            <person name="Silar P."/>
            <person name="Natvig D."/>
            <person name="Lalanne C."/>
            <person name="Gautier V."/>
            <person name="Ament-Velasquez S.L."/>
            <person name="Kruys A."/>
            <person name="Hutchinson M.I."/>
            <person name="Powell A.J."/>
            <person name="Barry K."/>
            <person name="Miller A.N."/>
            <person name="Grigoriev I.V."/>
            <person name="Debuchy R."/>
            <person name="Gladieux P."/>
            <person name="Thoren M.H."/>
            <person name="Johannesson H."/>
        </authorList>
    </citation>
    <scope>NUCLEOTIDE SEQUENCE</scope>
    <source>
        <strain evidence="7">CBS 757.83</strain>
    </source>
</reference>
<dbReference type="EMBL" id="MU863740">
    <property type="protein sequence ID" value="KAK4096089.1"/>
    <property type="molecule type" value="Genomic_DNA"/>
</dbReference>
<feature type="domain" description="Cytochrome b5 heme-binding" evidence="6">
    <location>
        <begin position="305"/>
        <end position="383"/>
    </location>
</feature>
<dbReference type="InterPro" id="IPR050668">
    <property type="entry name" value="Cytochrome_b5"/>
</dbReference>
<feature type="compositionally biased region" description="Polar residues" evidence="5">
    <location>
        <begin position="593"/>
        <end position="605"/>
    </location>
</feature>
<keyword evidence="2" id="KW-0479">Metal-binding</keyword>
<reference evidence="7" key="1">
    <citation type="journal article" date="2023" name="Mol. Phylogenet. Evol.">
        <title>Genome-scale phylogeny and comparative genomics of the fungal order Sordariales.</title>
        <authorList>
            <person name="Hensen N."/>
            <person name="Bonometti L."/>
            <person name="Westerberg I."/>
            <person name="Brannstrom I.O."/>
            <person name="Guillou S."/>
            <person name="Cros-Aarteil S."/>
            <person name="Calhoun S."/>
            <person name="Haridas S."/>
            <person name="Kuo A."/>
            <person name="Mondo S."/>
            <person name="Pangilinan J."/>
            <person name="Riley R."/>
            <person name="LaButti K."/>
            <person name="Andreopoulos B."/>
            <person name="Lipzen A."/>
            <person name="Chen C."/>
            <person name="Yan M."/>
            <person name="Daum C."/>
            <person name="Ng V."/>
            <person name="Clum A."/>
            <person name="Steindorff A."/>
            <person name="Ohm R.A."/>
            <person name="Martin F."/>
            <person name="Silar P."/>
            <person name="Natvig D.O."/>
            <person name="Lalanne C."/>
            <person name="Gautier V."/>
            <person name="Ament-Velasquez S.L."/>
            <person name="Kruys A."/>
            <person name="Hutchinson M.I."/>
            <person name="Powell A.J."/>
            <person name="Barry K."/>
            <person name="Miller A.N."/>
            <person name="Grigoriev I.V."/>
            <person name="Debuchy R."/>
            <person name="Gladieux P."/>
            <person name="Hiltunen Thoren M."/>
            <person name="Johannesson H."/>
        </authorList>
    </citation>
    <scope>NUCLEOTIDE SEQUENCE</scope>
    <source>
        <strain evidence="7">CBS 757.83</strain>
    </source>
</reference>
<dbReference type="GO" id="GO:0016020">
    <property type="term" value="C:membrane"/>
    <property type="evidence" value="ECO:0007669"/>
    <property type="project" value="TreeGrafter"/>
</dbReference>
<name>A0AAN6SX58_9PEZI</name>
<evidence type="ECO:0000256" key="3">
    <source>
        <dbReference type="ARBA" id="ARBA00023004"/>
    </source>
</evidence>
<dbReference type="PROSITE" id="PS50255">
    <property type="entry name" value="CYTOCHROME_B5_2"/>
    <property type="match status" value="1"/>
</dbReference>
<dbReference type="AlphaFoldDB" id="A0AAN6SX58"/>
<keyword evidence="1" id="KW-0349">Heme</keyword>
<dbReference type="Proteomes" id="UP001305647">
    <property type="component" value="Unassembled WGS sequence"/>
</dbReference>
<accession>A0AAN6SX58</accession>
<sequence length="617" mass="70196">MLGKRHKDGHVERDENGDVVRHMGNREWLLEEALKEKERAERFEPLPRPLAEALERELRSLFQQALFEKMEDEWLDWGFEFPEYSDELVTTDEVGDYVPWFELAAAAQAQGHAHRAQLVRRKRDRFKTRAWLPKTKYFTVSEVAENRSDSRTLTNWGLLPDEEGGYDVFDVTSILQNDPSIDVEGFFEKTKVGRQIVSERVVEALKAKSQKPLGKVLTWRRPEEISEHDGQDGRNLWCVIGNIVYDITNFRFHSEAERKALTAVATGQKTAAEGLHAFDIPALLRRLAVYKCGYLKQAAGLEPGERTFTLRELGRYIYPEVGMYCAVNNVILDLGRYLESHPGGSEILRQYAGRDASVEFENAHSDSQRLLLEYENLRVGWIVYDLFDHNHIKPDELMLFDRAYNITMIARDDTEDFYHALLRHAGTDATEALKDEAPPYALRQLLTRDDMVTAKRPPAMRDITAAELRNHGYIPSRAERREKPGPRDQSWRVWVSAVAGELGNASAPLKKMVFDVTAMVMFGGPELEQKLRPWLGKEVGDDGVADMLCSRQYESFIIGRLVESESSVPEKALAKPKGRVQSQAVAGSKRQADSLSEGSPGSTGQSKRRSTRGRERA</sequence>
<keyword evidence="3" id="KW-0408">Iron</keyword>
<comment type="caution">
    <text evidence="7">The sequence shown here is derived from an EMBL/GenBank/DDBJ whole genome shotgun (WGS) entry which is preliminary data.</text>
</comment>
<keyword evidence="8" id="KW-1185">Reference proteome</keyword>
<protein>
    <recommendedName>
        <fullName evidence="6">Cytochrome b5 heme-binding domain-containing protein</fullName>
    </recommendedName>
</protein>
<dbReference type="PANTHER" id="PTHR19359">
    <property type="entry name" value="CYTOCHROME B5"/>
    <property type="match status" value="1"/>
</dbReference>
<evidence type="ECO:0000256" key="4">
    <source>
        <dbReference type="ARBA" id="ARBA00038168"/>
    </source>
</evidence>
<evidence type="ECO:0000313" key="7">
    <source>
        <dbReference type="EMBL" id="KAK4096089.1"/>
    </source>
</evidence>
<dbReference type="GO" id="GO:0046872">
    <property type="term" value="F:metal ion binding"/>
    <property type="evidence" value="ECO:0007669"/>
    <property type="project" value="UniProtKB-KW"/>
</dbReference>
<feature type="region of interest" description="Disordered" evidence="5">
    <location>
        <begin position="569"/>
        <end position="617"/>
    </location>
</feature>
<dbReference type="PROSITE" id="PS00191">
    <property type="entry name" value="CYTOCHROME_B5_1"/>
    <property type="match status" value="1"/>
</dbReference>
<organism evidence="7 8">
    <name type="scientific">Parathielavia hyrcaniae</name>
    <dbReference type="NCBI Taxonomy" id="113614"/>
    <lineage>
        <taxon>Eukaryota</taxon>
        <taxon>Fungi</taxon>
        <taxon>Dikarya</taxon>
        <taxon>Ascomycota</taxon>
        <taxon>Pezizomycotina</taxon>
        <taxon>Sordariomycetes</taxon>
        <taxon>Sordariomycetidae</taxon>
        <taxon>Sordariales</taxon>
        <taxon>Chaetomiaceae</taxon>
        <taxon>Parathielavia</taxon>
    </lineage>
</organism>
<dbReference type="SMART" id="SM01117">
    <property type="entry name" value="Cyt-b5"/>
    <property type="match status" value="2"/>
</dbReference>
<dbReference type="PANTHER" id="PTHR19359:SF14">
    <property type="entry name" value="CYTOCHROME B5 A"/>
    <property type="match status" value="1"/>
</dbReference>
<comment type="similarity">
    <text evidence="4">Belongs to the cytochrome b5 family.</text>
</comment>
<dbReference type="Gene3D" id="3.10.120.10">
    <property type="entry name" value="Cytochrome b5-like heme/steroid binding domain"/>
    <property type="match status" value="1"/>
</dbReference>
<evidence type="ECO:0000259" key="6">
    <source>
        <dbReference type="PROSITE" id="PS50255"/>
    </source>
</evidence>
<dbReference type="InterPro" id="IPR018506">
    <property type="entry name" value="Cyt_B5_heme-BS"/>
</dbReference>
<evidence type="ECO:0000256" key="2">
    <source>
        <dbReference type="ARBA" id="ARBA00022723"/>
    </source>
</evidence>
<dbReference type="Pfam" id="PF00173">
    <property type="entry name" value="Cyt-b5"/>
    <property type="match status" value="1"/>
</dbReference>
<dbReference type="InterPro" id="IPR036400">
    <property type="entry name" value="Cyt_B5-like_heme/steroid_sf"/>
</dbReference>
<evidence type="ECO:0000256" key="5">
    <source>
        <dbReference type="SAM" id="MobiDB-lite"/>
    </source>
</evidence>
<dbReference type="GO" id="GO:0020037">
    <property type="term" value="F:heme binding"/>
    <property type="evidence" value="ECO:0007669"/>
    <property type="project" value="InterPro"/>
</dbReference>
<proteinExistence type="inferred from homology"/>
<evidence type="ECO:0000313" key="8">
    <source>
        <dbReference type="Proteomes" id="UP001305647"/>
    </source>
</evidence>
<dbReference type="SUPFAM" id="SSF55856">
    <property type="entry name" value="Cytochrome b5-like heme/steroid binding domain"/>
    <property type="match status" value="2"/>
</dbReference>